<proteinExistence type="predicted"/>
<dbReference type="PROSITE" id="PS00028">
    <property type="entry name" value="ZINC_FINGER_C2H2_1"/>
    <property type="match status" value="3"/>
</dbReference>
<accession>A0A2G5SGW7</accession>
<evidence type="ECO:0000256" key="2">
    <source>
        <dbReference type="SAM" id="MobiDB-lite"/>
    </source>
</evidence>
<keyword evidence="5" id="KW-1185">Reference proteome</keyword>
<gene>
    <name evidence="4" type="ORF">B9Z55_027233</name>
</gene>
<dbReference type="OrthoDB" id="10415074at2759"/>
<feature type="domain" description="C2H2-type" evidence="3">
    <location>
        <begin position="239"/>
        <end position="269"/>
    </location>
</feature>
<evidence type="ECO:0000259" key="3">
    <source>
        <dbReference type="PROSITE" id="PS50157"/>
    </source>
</evidence>
<feature type="compositionally biased region" description="Acidic residues" evidence="2">
    <location>
        <begin position="413"/>
        <end position="423"/>
    </location>
</feature>
<sequence>MELAKVNCGWKGCSNAFASIEGMNVHVQADHMVYRVLVQTEYQGNSHVQQPYDQQQPARAPAAVPQIMPVKEEARPQETTPPQSPLELQGGAPPPAAAPQPIAHPSIPPYSPMTIPQTPSLVLAPQLAPYPEVPVAPGAPRENLNYSGPIIKVEREIVIEDPAEIVQMPAAAATSSGALILNTPPPADVTLAASGDFSRGGATSSSSNRRISIGGGRGKDKKHRNIQSKFWTYTDQESYRCNAKSCGAEFSSANGARLHWNANHEVAAPIENLSEPSRTYLTRPEHSRTFRDPPTLYLLLQNRSATPSSSMVRAPASRKRVAGGGARRSASGNRTGTKRQKCNHDGCTKYFMSRKALDNHIQVIHGGQEREHGGLDQHSDDEEFEHQHVVASDDAEQHGDEHHEQEHHRGDEYEQEEEEEEDLQLGQDVGFFWMKMSKNR</sequence>
<dbReference type="PROSITE" id="PS50157">
    <property type="entry name" value="ZINC_FINGER_C2H2_2"/>
    <property type="match status" value="2"/>
</dbReference>
<reference evidence="5" key="1">
    <citation type="submission" date="2017-10" db="EMBL/GenBank/DDBJ databases">
        <title>Rapid genome shrinkage in a self-fertile nematode reveals novel sperm competition proteins.</title>
        <authorList>
            <person name="Yin D."/>
            <person name="Schwarz E.M."/>
            <person name="Thomas C.G."/>
            <person name="Felde R.L."/>
            <person name="Korf I.F."/>
            <person name="Cutter A.D."/>
            <person name="Schartner C.M."/>
            <person name="Ralston E.J."/>
            <person name="Meyer B.J."/>
            <person name="Haag E.S."/>
        </authorList>
    </citation>
    <scope>NUCLEOTIDE SEQUENCE [LARGE SCALE GENOMIC DNA]</scope>
    <source>
        <strain evidence="5">JU1422</strain>
    </source>
</reference>
<organism evidence="4 5">
    <name type="scientific">Caenorhabditis nigoni</name>
    <dbReference type="NCBI Taxonomy" id="1611254"/>
    <lineage>
        <taxon>Eukaryota</taxon>
        <taxon>Metazoa</taxon>
        <taxon>Ecdysozoa</taxon>
        <taxon>Nematoda</taxon>
        <taxon>Chromadorea</taxon>
        <taxon>Rhabditida</taxon>
        <taxon>Rhabditina</taxon>
        <taxon>Rhabditomorpha</taxon>
        <taxon>Rhabditoidea</taxon>
        <taxon>Rhabditidae</taxon>
        <taxon>Peloderinae</taxon>
        <taxon>Caenorhabditis</taxon>
    </lineage>
</organism>
<evidence type="ECO:0000313" key="4">
    <source>
        <dbReference type="EMBL" id="PIC14267.1"/>
    </source>
</evidence>
<comment type="caution">
    <text evidence="4">The sequence shown here is derived from an EMBL/GenBank/DDBJ whole genome shotgun (WGS) entry which is preliminary data.</text>
</comment>
<feature type="region of interest" description="Disordered" evidence="2">
    <location>
        <begin position="391"/>
        <end position="428"/>
    </location>
</feature>
<keyword evidence="1" id="KW-0862">Zinc</keyword>
<dbReference type="InterPro" id="IPR013087">
    <property type="entry name" value="Znf_C2H2_type"/>
</dbReference>
<dbReference type="Gene3D" id="3.30.160.60">
    <property type="entry name" value="Classic Zinc Finger"/>
    <property type="match status" value="1"/>
</dbReference>
<name>A0A2G5SGW7_9PELO</name>
<dbReference type="AlphaFoldDB" id="A0A2G5SGW7"/>
<dbReference type="SMART" id="SM00355">
    <property type="entry name" value="ZnF_C2H2"/>
    <property type="match status" value="3"/>
</dbReference>
<protein>
    <recommendedName>
        <fullName evidence="3">C2H2-type domain-containing protein</fullName>
    </recommendedName>
</protein>
<feature type="region of interest" description="Disordered" evidence="2">
    <location>
        <begin position="73"/>
        <end position="108"/>
    </location>
</feature>
<evidence type="ECO:0000256" key="1">
    <source>
        <dbReference type="PROSITE-ProRule" id="PRU00042"/>
    </source>
</evidence>
<dbReference type="GO" id="GO:0008270">
    <property type="term" value="F:zinc ion binding"/>
    <property type="evidence" value="ECO:0007669"/>
    <property type="project" value="UniProtKB-KW"/>
</dbReference>
<feature type="region of interest" description="Disordered" evidence="2">
    <location>
        <begin position="193"/>
        <end position="223"/>
    </location>
</feature>
<keyword evidence="1" id="KW-0863">Zinc-finger</keyword>
<dbReference type="Proteomes" id="UP000230233">
    <property type="component" value="Unassembled WGS sequence"/>
</dbReference>
<feature type="region of interest" description="Disordered" evidence="2">
    <location>
        <begin position="306"/>
        <end position="341"/>
    </location>
</feature>
<dbReference type="EMBL" id="PDUG01000008">
    <property type="protein sequence ID" value="PIC14267.1"/>
    <property type="molecule type" value="Genomic_DNA"/>
</dbReference>
<feature type="domain" description="C2H2-type" evidence="3">
    <location>
        <begin position="340"/>
        <end position="370"/>
    </location>
</feature>
<evidence type="ECO:0000313" key="5">
    <source>
        <dbReference type="Proteomes" id="UP000230233"/>
    </source>
</evidence>
<keyword evidence="1" id="KW-0479">Metal-binding</keyword>
<feature type="compositionally biased region" description="Basic and acidic residues" evidence="2">
    <location>
        <begin position="395"/>
        <end position="412"/>
    </location>
</feature>